<keyword evidence="3 9" id="KW-0378">Hydrolase</keyword>
<evidence type="ECO:0000256" key="9">
    <source>
        <dbReference type="RuleBase" id="RU363044"/>
    </source>
</evidence>
<name>A0A9P6IDM9_9PEZI</name>
<dbReference type="PANTHER" id="PTHR47642:SF5">
    <property type="entry name" value="ATP-DEPENDENT DNA HELICASE"/>
    <property type="match status" value="1"/>
</dbReference>
<dbReference type="OrthoDB" id="4843740at2759"/>
<feature type="region of interest" description="Disordered" evidence="10">
    <location>
        <begin position="239"/>
        <end position="302"/>
    </location>
</feature>
<dbReference type="GO" id="GO:0016787">
    <property type="term" value="F:hydrolase activity"/>
    <property type="evidence" value="ECO:0007669"/>
    <property type="project" value="UniProtKB-KW"/>
</dbReference>
<evidence type="ECO:0000256" key="5">
    <source>
        <dbReference type="ARBA" id="ARBA00022840"/>
    </source>
</evidence>
<comment type="cofactor">
    <cofactor evidence="9">
        <name>Mg(2+)</name>
        <dbReference type="ChEBI" id="CHEBI:18420"/>
    </cofactor>
</comment>
<feature type="domain" description="AAA+ ATPase" evidence="11">
    <location>
        <begin position="322"/>
        <end position="473"/>
    </location>
</feature>
<dbReference type="Pfam" id="PF21530">
    <property type="entry name" value="Pif1_2B_dom"/>
    <property type="match status" value="1"/>
</dbReference>
<evidence type="ECO:0000256" key="10">
    <source>
        <dbReference type="SAM" id="MobiDB-lite"/>
    </source>
</evidence>
<dbReference type="InterPro" id="IPR051055">
    <property type="entry name" value="PIF1_helicase"/>
</dbReference>
<dbReference type="InterPro" id="IPR003593">
    <property type="entry name" value="AAA+_ATPase"/>
</dbReference>
<evidence type="ECO:0000256" key="2">
    <source>
        <dbReference type="ARBA" id="ARBA00022763"/>
    </source>
</evidence>
<dbReference type="Proteomes" id="UP000781932">
    <property type="component" value="Unassembled WGS sequence"/>
</dbReference>
<dbReference type="GO" id="GO:0006310">
    <property type="term" value="P:DNA recombination"/>
    <property type="evidence" value="ECO:0007669"/>
    <property type="project" value="UniProtKB-KW"/>
</dbReference>
<keyword evidence="1 9" id="KW-0547">Nucleotide-binding</keyword>
<feature type="compositionally biased region" description="Polar residues" evidence="10">
    <location>
        <begin position="245"/>
        <end position="254"/>
    </location>
</feature>
<reference evidence="12" key="1">
    <citation type="submission" date="2020-03" db="EMBL/GenBank/DDBJ databases">
        <authorList>
            <person name="He L."/>
        </authorList>
    </citation>
    <scope>NUCLEOTIDE SEQUENCE</scope>
    <source>
        <strain evidence="12">CkLH20</strain>
    </source>
</reference>
<keyword evidence="4 9" id="KW-0347">Helicase</keyword>
<dbReference type="SUPFAM" id="SSF55658">
    <property type="entry name" value="L9 N-domain-like"/>
    <property type="match status" value="1"/>
</dbReference>
<feature type="compositionally biased region" description="Polar residues" evidence="10">
    <location>
        <begin position="91"/>
        <end position="123"/>
    </location>
</feature>
<evidence type="ECO:0000313" key="13">
    <source>
        <dbReference type="Proteomes" id="UP000781932"/>
    </source>
</evidence>
<evidence type="ECO:0000256" key="1">
    <source>
        <dbReference type="ARBA" id="ARBA00022741"/>
    </source>
</evidence>
<keyword evidence="13" id="KW-1185">Reference proteome</keyword>
<evidence type="ECO:0000256" key="8">
    <source>
        <dbReference type="ARBA" id="ARBA00023235"/>
    </source>
</evidence>
<evidence type="ECO:0000256" key="7">
    <source>
        <dbReference type="ARBA" id="ARBA00023204"/>
    </source>
</evidence>
<dbReference type="GeneID" id="62161413"/>
<organism evidence="12 13">
    <name type="scientific">Colletotrichum karsti</name>
    <dbReference type="NCBI Taxonomy" id="1095194"/>
    <lineage>
        <taxon>Eukaryota</taxon>
        <taxon>Fungi</taxon>
        <taxon>Dikarya</taxon>
        <taxon>Ascomycota</taxon>
        <taxon>Pezizomycotina</taxon>
        <taxon>Sordariomycetes</taxon>
        <taxon>Hypocreomycetidae</taxon>
        <taxon>Glomerellales</taxon>
        <taxon>Glomerellaceae</taxon>
        <taxon>Colletotrichum</taxon>
        <taxon>Colletotrichum boninense species complex</taxon>
    </lineage>
</organism>
<evidence type="ECO:0000313" key="12">
    <source>
        <dbReference type="EMBL" id="KAF9876775.1"/>
    </source>
</evidence>
<dbReference type="GO" id="GO:0000723">
    <property type="term" value="P:telomere maintenance"/>
    <property type="evidence" value="ECO:0007669"/>
    <property type="project" value="InterPro"/>
</dbReference>
<dbReference type="PANTHER" id="PTHR47642">
    <property type="entry name" value="ATP-DEPENDENT DNA HELICASE"/>
    <property type="match status" value="1"/>
</dbReference>
<dbReference type="InterPro" id="IPR049163">
    <property type="entry name" value="Pif1-like_2B_dom"/>
</dbReference>
<comment type="catalytic activity">
    <reaction evidence="9">
        <text>ATP + H2O = ADP + phosphate + H(+)</text>
        <dbReference type="Rhea" id="RHEA:13065"/>
        <dbReference type="ChEBI" id="CHEBI:15377"/>
        <dbReference type="ChEBI" id="CHEBI:15378"/>
        <dbReference type="ChEBI" id="CHEBI:30616"/>
        <dbReference type="ChEBI" id="CHEBI:43474"/>
        <dbReference type="ChEBI" id="CHEBI:456216"/>
        <dbReference type="EC" id="5.6.2.3"/>
    </reaction>
</comment>
<evidence type="ECO:0000256" key="6">
    <source>
        <dbReference type="ARBA" id="ARBA00023125"/>
    </source>
</evidence>
<dbReference type="EC" id="5.6.2.3" evidence="9"/>
<keyword evidence="2 9" id="KW-0227">DNA damage</keyword>
<dbReference type="InterPro" id="IPR009027">
    <property type="entry name" value="Ribosomal_bL9/RNase_H1_N"/>
</dbReference>
<feature type="compositionally biased region" description="Acidic residues" evidence="10">
    <location>
        <begin position="287"/>
        <end position="300"/>
    </location>
</feature>
<dbReference type="GO" id="GO:0006281">
    <property type="term" value="P:DNA repair"/>
    <property type="evidence" value="ECO:0007669"/>
    <property type="project" value="UniProtKB-KW"/>
</dbReference>
<dbReference type="CDD" id="cd18809">
    <property type="entry name" value="SF1_C_RecD"/>
    <property type="match status" value="1"/>
</dbReference>
<comment type="similarity">
    <text evidence="9">Belongs to the helicase family.</text>
</comment>
<evidence type="ECO:0000256" key="4">
    <source>
        <dbReference type="ARBA" id="ARBA00022806"/>
    </source>
</evidence>
<dbReference type="SUPFAM" id="SSF52540">
    <property type="entry name" value="P-loop containing nucleoside triphosphate hydrolases"/>
    <property type="match status" value="2"/>
</dbReference>
<dbReference type="Pfam" id="PF01693">
    <property type="entry name" value="Cauli_VI"/>
    <property type="match status" value="1"/>
</dbReference>
<keyword evidence="5 9" id="KW-0067">ATP-binding</keyword>
<dbReference type="Gene3D" id="3.40.50.300">
    <property type="entry name" value="P-loop containing nucleotide triphosphate hydrolases"/>
    <property type="match status" value="1"/>
</dbReference>
<proteinExistence type="inferred from homology"/>
<dbReference type="Pfam" id="PF05970">
    <property type="entry name" value="PIF1"/>
    <property type="match status" value="1"/>
</dbReference>
<feature type="compositionally biased region" description="Acidic residues" evidence="10">
    <location>
        <begin position="798"/>
        <end position="820"/>
    </location>
</feature>
<dbReference type="GO" id="GO:0043139">
    <property type="term" value="F:5'-3' DNA helicase activity"/>
    <property type="evidence" value="ECO:0007669"/>
    <property type="project" value="UniProtKB-EC"/>
</dbReference>
<dbReference type="InterPro" id="IPR037056">
    <property type="entry name" value="RNase_H1_N_sf"/>
</dbReference>
<keyword evidence="9" id="KW-0233">DNA recombination</keyword>
<reference evidence="12" key="2">
    <citation type="submission" date="2020-11" db="EMBL/GenBank/DDBJ databases">
        <title>Whole genome sequencing of Colletotrichum sp.</title>
        <authorList>
            <person name="Li H."/>
        </authorList>
    </citation>
    <scope>NUCLEOTIDE SEQUENCE</scope>
    <source>
        <strain evidence="12">CkLH20</strain>
    </source>
</reference>
<keyword evidence="8" id="KW-0413">Isomerase</keyword>
<accession>A0A9P6IDM9</accession>
<feature type="region of interest" description="Disordered" evidence="10">
    <location>
        <begin position="773"/>
        <end position="830"/>
    </location>
</feature>
<dbReference type="Gene3D" id="3.40.970.10">
    <property type="entry name" value="Ribonuclease H1, N-terminal domain"/>
    <property type="match status" value="1"/>
</dbReference>
<dbReference type="GO" id="GO:0005524">
    <property type="term" value="F:ATP binding"/>
    <property type="evidence" value="ECO:0007669"/>
    <property type="project" value="UniProtKB-KW"/>
</dbReference>
<dbReference type="InterPro" id="IPR027417">
    <property type="entry name" value="P-loop_NTPase"/>
</dbReference>
<evidence type="ECO:0000256" key="3">
    <source>
        <dbReference type="ARBA" id="ARBA00022801"/>
    </source>
</evidence>
<feature type="compositionally biased region" description="Basic and acidic residues" evidence="10">
    <location>
        <begin position="773"/>
        <end position="785"/>
    </location>
</feature>
<dbReference type="InterPro" id="IPR011320">
    <property type="entry name" value="RNase_H1_N"/>
</dbReference>
<keyword evidence="7 9" id="KW-0234">DNA repair</keyword>
<keyword evidence="6" id="KW-0238">DNA-binding</keyword>
<evidence type="ECO:0000259" key="11">
    <source>
        <dbReference type="SMART" id="SM00382"/>
    </source>
</evidence>
<protein>
    <recommendedName>
        <fullName evidence="9">ATP-dependent DNA helicase</fullName>
        <ecNumber evidence="9">5.6.2.3</ecNumber>
    </recommendedName>
</protein>
<feature type="region of interest" description="Disordered" evidence="10">
    <location>
        <begin position="23"/>
        <end position="133"/>
    </location>
</feature>
<gene>
    <name evidence="12" type="ORF">CkaCkLH20_05621</name>
</gene>
<feature type="compositionally biased region" description="Low complexity" evidence="10">
    <location>
        <begin position="261"/>
        <end position="286"/>
    </location>
</feature>
<dbReference type="RefSeq" id="XP_038746236.1">
    <property type="nucleotide sequence ID" value="XM_038888339.1"/>
</dbReference>
<comment type="caution">
    <text evidence="12">The sequence shown here is derived from an EMBL/GenBank/DDBJ whole genome shotgun (WGS) entry which is preliminary data.</text>
</comment>
<sequence length="830" mass="93103">MVILNIPQARVLPRPPNLPQIAPSVVSNMSLPGRGQVHEPPGTRFTLAPSPKRRRVELNPEPDYINLVSDEEEEERQDGKPSFFFDLGPKQRSSSRNARNAVQPSRSRASVAGSSQGNTQSATRPPAETEMQRKARIDTAAKRLATSVVDSLMPQYLQGVPEKVYGKKKAKKGKINNYYVVWSGRKCGIFTDWATCEAQVRGWPNQGYQGEEHYEDAKIILRERLIKRLTEEKMSKLIDEDRQLNHSQFSSGPSNGHRYQHYQQPPLQQHLRVPDSGVSENGAAEESGGEDFIPVEDNEPAEVSKEPPLCEEQQDAMDLAMQGRNLFITGSGGCGKSVLVRALYDRFKAMGKSVYLIAPTGQAALNIGGRTTFNYATWYPDDMKKPLAEVFNKIRGKKVRKRLLGTDVLIIDEISMVENLFFDRFSRYMCHARNNSSPLGGVQVIAVGDFCQLPPVMPFQNCTSCSVALRRQGGVYFCGQSACELYGQKFMDEDKWAFRSPEWNRCAFEYVHLTKIHRQRDEQFVNVLQNCRLGRRLGKGEIDLLLDHKCEAPDKSADAFYAPHSQKPLHKLKEHRYSKLGTFNINMPVVLLSNMDLKAGLCNGSQGIVCGFVPPNELEEPKYPNEDNYKDDPSGYRAATQRYSQITAFVTSRHTPDQFPKVRFANGEVRAIGPDCTVSEIGAKHPYSLLSRTQIPLAPGWAMTFHKSQSLSLDRVIVNLGAAWEKGQAYVAVSRARSLRGLKVLGLTAATVNSKFELDPMVKSFMEQLEARKKAESVRNPRQRESGVVAHPGPPPESEYESESEAGYEPEFGYSDEDLCQGENPYRPEE</sequence>
<dbReference type="InterPro" id="IPR010285">
    <property type="entry name" value="DNA_helicase_pif1-like_DEAD"/>
</dbReference>
<dbReference type="EMBL" id="JAATWM020000016">
    <property type="protein sequence ID" value="KAF9876775.1"/>
    <property type="molecule type" value="Genomic_DNA"/>
</dbReference>
<dbReference type="SMART" id="SM00382">
    <property type="entry name" value="AAA"/>
    <property type="match status" value="1"/>
</dbReference>
<dbReference type="AlphaFoldDB" id="A0A9P6IDM9"/>